<dbReference type="SUPFAM" id="SSF46785">
    <property type="entry name" value="Winged helix' DNA-binding domain"/>
    <property type="match status" value="1"/>
</dbReference>
<dbReference type="InterPro" id="IPR043135">
    <property type="entry name" value="Fur_C"/>
</dbReference>
<keyword evidence="3 7" id="KW-0862">Zinc</keyword>
<dbReference type="InterPro" id="IPR036390">
    <property type="entry name" value="WH_DNA-bd_sf"/>
</dbReference>
<accession>A0A841I1P0</accession>
<feature type="binding site" evidence="7">
    <location>
        <position position="94"/>
    </location>
    <ligand>
        <name>Zn(2+)</name>
        <dbReference type="ChEBI" id="CHEBI:29105"/>
    </ligand>
</feature>
<feature type="binding site" evidence="7">
    <location>
        <position position="97"/>
    </location>
    <ligand>
        <name>Zn(2+)</name>
        <dbReference type="ChEBI" id="CHEBI:29105"/>
    </ligand>
</feature>
<dbReference type="InterPro" id="IPR036388">
    <property type="entry name" value="WH-like_DNA-bd_sf"/>
</dbReference>
<name>A0A841I1P0_9DEIO</name>
<dbReference type="Pfam" id="PF01475">
    <property type="entry name" value="FUR"/>
    <property type="match status" value="1"/>
</dbReference>
<evidence type="ECO:0000256" key="2">
    <source>
        <dbReference type="ARBA" id="ARBA00022491"/>
    </source>
</evidence>
<evidence type="ECO:0000256" key="3">
    <source>
        <dbReference type="ARBA" id="ARBA00022833"/>
    </source>
</evidence>
<keyword evidence="7" id="KW-0479">Metal-binding</keyword>
<feature type="binding site" evidence="7">
    <location>
        <position position="132"/>
    </location>
    <ligand>
        <name>Zn(2+)</name>
        <dbReference type="ChEBI" id="CHEBI:29105"/>
    </ligand>
</feature>
<feature type="binding site" evidence="7">
    <location>
        <position position="135"/>
    </location>
    <ligand>
        <name>Zn(2+)</name>
        <dbReference type="ChEBI" id="CHEBI:29105"/>
    </ligand>
</feature>
<protein>
    <submittedName>
        <fullName evidence="8">Fur family ferric uptake transcriptional regulator/Fur family peroxide stress response transcriptional regulator</fullName>
    </submittedName>
</protein>
<keyword evidence="9" id="KW-1185">Reference proteome</keyword>
<proteinExistence type="inferred from homology"/>
<dbReference type="CDD" id="cd07153">
    <property type="entry name" value="Fur_like"/>
    <property type="match status" value="1"/>
</dbReference>
<dbReference type="GO" id="GO:0045892">
    <property type="term" value="P:negative regulation of DNA-templated transcription"/>
    <property type="evidence" value="ECO:0007669"/>
    <property type="project" value="TreeGrafter"/>
</dbReference>
<dbReference type="PANTHER" id="PTHR33202:SF7">
    <property type="entry name" value="FERRIC UPTAKE REGULATION PROTEIN"/>
    <property type="match status" value="1"/>
</dbReference>
<dbReference type="AlphaFoldDB" id="A0A841I1P0"/>
<evidence type="ECO:0000313" key="8">
    <source>
        <dbReference type="EMBL" id="MBB6098986.1"/>
    </source>
</evidence>
<keyword evidence="2" id="KW-0678">Repressor</keyword>
<evidence type="ECO:0000256" key="5">
    <source>
        <dbReference type="ARBA" id="ARBA00023125"/>
    </source>
</evidence>
<dbReference type="Gene3D" id="1.10.10.10">
    <property type="entry name" value="Winged helix-like DNA-binding domain superfamily/Winged helix DNA-binding domain"/>
    <property type="match status" value="1"/>
</dbReference>
<evidence type="ECO:0000256" key="6">
    <source>
        <dbReference type="ARBA" id="ARBA00023163"/>
    </source>
</evidence>
<comment type="similarity">
    <text evidence="1">Belongs to the Fur family.</text>
</comment>
<sequence>MMRRDDLTRYLEERGLRATTPRLRLLAFFAEHSGHFTPEEIFERLRASGEGVSIATLYQNLRTFRERGLLEEVTGPGGELRYDANLVPHHHLVCVSCGRMTDLEFEVPPLALPAPSAGWSVFERRLEVRGLCPDCRARQGA</sequence>
<dbReference type="InterPro" id="IPR002481">
    <property type="entry name" value="FUR"/>
</dbReference>
<reference evidence="8 9" key="1">
    <citation type="submission" date="2020-08" db="EMBL/GenBank/DDBJ databases">
        <title>Genomic Encyclopedia of Type Strains, Phase IV (KMG-IV): sequencing the most valuable type-strain genomes for metagenomic binning, comparative biology and taxonomic classification.</title>
        <authorList>
            <person name="Goeker M."/>
        </authorList>
    </citation>
    <scope>NUCLEOTIDE SEQUENCE [LARGE SCALE GENOMIC DNA]</scope>
    <source>
        <strain evidence="8 9">DSM 21458</strain>
    </source>
</reference>
<dbReference type="EMBL" id="JACHHG010000008">
    <property type="protein sequence ID" value="MBB6098986.1"/>
    <property type="molecule type" value="Genomic_DNA"/>
</dbReference>
<evidence type="ECO:0000256" key="7">
    <source>
        <dbReference type="PIRSR" id="PIRSR602481-1"/>
    </source>
</evidence>
<dbReference type="PANTHER" id="PTHR33202">
    <property type="entry name" value="ZINC UPTAKE REGULATION PROTEIN"/>
    <property type="match status" value="1"/>
</dbReference>
<dbReference type="Gene3D" id="3.30.1490.190">
    <property type="match status" value="1"/>
</dbReference>
<evidence type="ECO:0000313" key="9">
    <source>
        <dbReference type="Proteomes" id="UP000569951"/>
    </source>
</evidence>
<dbReference type="Proteomes" id="UP000569951">
    <property type="component" value="Unassembled WGS sequence"/>
</dbReference>
<evidence type="ECO:0000256" key="4">
    <source>
        <dbReference type="ARBA" id="ARBA00023015"/>
    </source>
</evidence>
<comment type="cofactor">
    <cofactor evidence="7">
        <name>Zn(2+)</name>
        <dbReference type="ChEBI" id="CHEBI:29105"/>
    </cofactor>
    <text evidence="7">Binds 1 zinc ion per subunit.</text>
</comment>
<keyword evidence="4" id="KW-0805">Transcription regulation</keyword>
<dbReference type="GO" id="GO:0000976">
    <property type="term" value="F:transcription cis-regulatory region binding"/>
    <property type="evidence" value="ECO:0007669"/>
    <property type="project" value="TreeGrafter"/>
</dbReference>
<gene>
    <name evidence="8" type="ORF">HNR42_002421</name>
</gene>
<dbReference type="GO" id="GO:0008270">
    <property type="term" value="F:zinc ion binding"/>
    <property type="evidence" value="ECO:0007669"/>
    <property type="project" value="TreeGrafter"/>
</dbReference>
<comment type="caution">
    <text evidence="8">The sequence shown here is derived from an EMBL/GenBank/DDBJ whole genome shotgun (WGS) entry which is preliminary data.</text>
</comment>
<keyword evidence="6" id="KW-0804">Transcription</keyword>
<dbReference type="GO" id="GO:1900376">
    <property type="term" value="P:regulation of secondary metabolite biosynthetic process"/>
    <property type="evidence" value="ECO:0007669"/>
    <property type="project" value="TreeGrafter"/>
</dbReference>
<dbReference type="RefSeq" id="WP_246351480.1">
    <property type="nucleotide sequence ID" value="NZ_JACHHG010000008.1"/>
</dbReference>
<evidence type="ECO:0000256" key="1">
    <source>
        <dbReference type="ARBA" id="ARBA00007957"/>
    </source>
</evidence>
<organism evidence="8 9">
    <name type="scientific">Deinobacterium chartae</name>
    <dbReference type="NCBI Taxonomy" id="521158"/>
    <lineage>
        <taxon>Bacteria</taxon>
        <taxon>Thermotogati</taxon>
        <taxon>Deinococcota</taxon>
        <taxon>Deinococci</taxon>
        <taxon>Deinococcales</taxon>
        <taxon>Deinococcaceae</taxon>
        <taxon>Deinobacterium</taxon>
    </lineage>
</organism>
<dbReference type="GO" id="GO:0003700">
    <property type="term" value="F:DNA-binding transcription factor activity"/>
    <property type="evidence" value="ECO:0007669"/>
    <property type="project" value="InterPro"/>
</dbReference>
<keyword evidence="5" id="KW-0238">DNA-binding</keyword>